<protein>
    <submittedName>
        <fullName evidence="2">Uncharacterized protein</fullName>
    </submittedName>
</protein>
<accession>A0A8H4RWX5</accession>
<dbReference type="Proteomes" id="UP000566819">
    <property type="component" value="Unassembled WGS sequence"/>
</dbReference>
<reference evidence="2 3" key="1">
    <citation type="submission" date="2020-03" db="EMBL/GenBank/DDBJ databases">
        <title>Draft Genome Sequence of Cudoniella acicularis.</title>
        <authorList>
            <person name="Buettner E."/>
            <person name="Kellner H."/>
        </authorList>
    </citation>
    <scope>NUCLEOTIDE SEQUENCE [LARGE SCALE GENOMIC DNA]</scope>
    <source>
        <strain evidence="2 3">DSM 108380</strain>
    </source>
</reference>
<feature type="compositionally biased region" description="Basic and acidic residues" evidence="1">
    <location>
        <begin position="161"/>
        <end position="173"/>
    </location>
</feature>
<comment type="caution">
    <text evidence="2">The sequence shown here is derived from an EMBL/GenBank/DDBJ whole genome shotgun (WGS) entry which is preliminary data.</text>
</comment>
<name>A0A8H4RWX5_9HELO</name>
<dbReference type="AlphaFoldDB" id="A0A8H4RWX5"/>
<evidence type="ECO:0000313" key="3">
    <source>
        <dbReference type="Proteomes" id="UP000566819"/>
    </source>
</evidence>
<evidence type="ECO:0000256" key="1">
    <source>
        <dbReference type="SAM" id="MobiDB-lite"/>
    </source>
</evidence>
<gene>
    <name evidence="2" type="ORF">G7Y89_g572</name>
</gene>
<sequence length="173" mass="19734">MPRKQIAREPVPTRDMEMVGHLPQTHQPPRPRHPSKDSNRTMISAEEQKAFTSLPRAEREERELTRRPYDPLTVDDRQSLWSQPQRGNQETTWSSSAYSNTPNETIASSQQSVETINSELEANVDIPALQRVRRAPPSPKINGAELQQATMGVFDYPISPLRDDIPETPRVRT</sequence>
<feature type="compositionally biased region" description="Polar residues" evidence="1">
    <location>
        <begin position="79"/>
        <end position="114"/>
    </location>
</feature>
<feature type="compositionally biased region" description="Basic and acidic residues" evidence="1">
    <location>
        <begin position="56"/>
        <end position="78"/>
    </location>
</feature>
<feature type="region of interest" description="Disordered" evidence="1">
    <location>
        <begin position="154"/>
        <end position="173"/>
    </location>
</feature>
<proteinExistence type="predicted"/>
<dbReference type="EMBL" id="JAAMPI010000020">
    <property type="protein sequence ID" value="KAF4637517.1"/>
    <property type="molecule type" value="Genomic_DNA"/>
</dbReference>
<feature type="region of interest" description="Disordered" evidence="1">
    <location>
        <begin position="1"/>
        <end position="114"/>
    </location>
</feature>
<evidence type="ECO:0000313" key="2">
    <source>
        <dbReference type="EMBL" id="KAF4637517.1"/>
    </source>
</evidence>
<organism evidence="2 3">
    <name type="scientific">Cudoniella acicularis</name>
    <dbReference type="NCBI Taxonomy" id="354080"/>
    <lineage>
        <taxon>Eukaryota</taxon>
        <taxon>Fungi</taxon>
        <taxon>Dikarya</taxon>
        <taxon>Ascomycota</taxon>
        <taxon>Pezizomycotina</taxon>
        <taxon>Leotiomycetes</taxon>
        <taxon>Helotiales</taxon>
        <taxon>Tricladiaceae</taxon>
        <taxon>Cudoniella</taxon>
    </lineage>
</organism>
<keyword evidence="3" id="KW-1185">Reference proteome</keyword>